<reference evidence="3" key="1">
    <citation type="submission" date="2025-08" db="UniProtKB">
        <authorList>
            <consortium name="RefSeq"/>
        </authorList>
    </citation>
    <scope>IDENTIFICATION</scope>
</reference>
<keyword evidence="1" id="KW-0812">Transmembrane</keyword>
<evidence type="ECO:0000256" key="1">
    <source>
        <dbReference type="SAM" id="Phobius"/>
    </source>
</evidence>
<accession>A0AAJ7FDX4</accession>
<feature type="transmembrane region" description="Helical" evidence="1">
    <location>
        <begin position="366"/>
        <end position="387"/>
    </location>
</feature>
<dbReference type="GeneID" id="107263833"/>
<sequence>MVKVEGDIVDTHFNFSCSHVEKSLRMFSISIFTILVIATNSESVNFLTKCCDIDHVFNDNYDCVYRENQNQTLFHALNVTDISSISYNVCFANSTEDNWTQDGNINITWTGNTCLEILANGTVISRNCSRAMYNGMDQCDSIFTPLKFWGASIVVFANIIYVFPYLIVVIFYFAISDLRHRAYDKAVLCYNGSQLVIALILLGMGLVILCHKSINSMLLVLFGLSLMFLTISSVFWLFFICFDMTLVITRFRWMPSADPQGTEEARKFRIYSAFAWGGAFVPTAFACFMELLPIVPKHSPLRPDFERFDDGANLGVIVYVTTLPVIMCVMNNVLFVYTTYKIIRIRKTTAVANENVSRNAKKKYFVFLRLYLLMDAPWIIGVLAAIYTDLWVLKFCRMIQPILMLLAILPKKILINAFRCNKEKQNIKNGSRKI</sequence>
<dbReference type="PANTHER" id="PTHR47154:SF2">
    <property type="entry name" value="G-PROTEIN COUPLED RECEPTOR MTH-RELATED"/>
    <property type="match status" value="1"/>
</dbReference>
<dbReference type="RefSeq" id="XP_015586952.1">
    <property type="nucleotide sequence ID" value="XM_015731466.2"/>
</dbReference>
<feature type="transmembrane region" description="Helical" evidence="1">
    <location>
        <begin position="270"/>
        <end position="296"/>
    </location>
</feature>
<dbReference type="Proteomes" id="UP000694920">
    <property type="component" value="Unplaced"/>
</dbReference>
<dbReference type="GO" id="GO:0008528">
    <property type="term" value="F:G protein-coupled peptide receptor activity"/>
    <property type="evidence" value="ECO:0007669"/>
    <property type="project" value="TreeGrafter"/>
</dbReference>
<dbReference type="AlphaFoldDB" id="A0AAJ7FDX4"/>
<evidence type="ECO:0000313" key="2">
    <source>
        <dbReference type="Proteomes" id="UP000694920"/>
    </source>
</evidence>
<organism evidence="2 3">
    <name type="scientific">Cephus cinctus</name>
    <name type="common">Wheat stem sawfly</name>
    <dbReference type="NCBI Taxonomy" id="211228"/>
    <lineage>
        <taxon>Eukaryota</taxon>
        <taxon>Metazoa</taxon>
        <taxon>Ecdysozoa</taxon>
        <taxon>Arthropoda</taxon>
        <taxon>Hexapoda</taxon>
        <taxon>Insecta</taxon>
        <taxon>Pterygota</taxon>
        <taxon>Neoptera</taxon>
        <taxon>Endopterygota</taxon>
        <taxon>Hymenoptera</taxon>
        <taxon>Cephoidea</taxon>
        <taxon>Cephidae</taxon>
        <taxon>Cephus</taxon>
    </lineage>
</organism>
<proteinExistence type="predicted"/>
<dbReference type="GO" id="GO:0005886">
    <property type="term" value="C:plasma membrane"/>
    <property type="evidence" value="ECO:0007669"/>
    <property type="project" value="TreeGrafter"/>
</dbReference>
<feature type="transmembrane region" description="Helical" evidence="1">
    <location>
        <begin position="399"/>
        <end position="418"/>
    </location>
</feature>
<dbReference type="Gene3D" id="1.20.1070.10">
    <property type="entry name" value="Rhodopsin 7-helix transmembrane proteins"/>
    <property type="match status" value="1"/>
</dbReference>
<dbReference type="KEGG" id="ccin:107263833"/>
<name>A0AAJ7FDX4_CEPCN</name>
<keyword evidence="2" id="KW-1185">Reference proteome</keyword>
<keyword evidence="1" id="KW-0472">Membrane</keyword>
<feature type="transmembrane region" description="Helical" evidence="1">
    <location>
        <begin position="148"/>
        <end position="175"/>
    </location>
</feature>
<feature type="transmembrane region" description="Helical" evidence="1">
    <location>
        <begin position="221"/>
        <end position="249"/>
    </location>
</feature>
<dbReference type="InterPro" id="IPR051384">
    <property type="entry name" value="Mth_GPCR"/>
</dbReference>
<protein>
    <submittedName>
        <fullName evidence="3">Uncharacterized protein LOC107263833 isoform X1</fullName>
    </submittedName>
</protein>
<dbReference type="PANTHER" id="PTHR47154">
    <property type="entry name" value="G-PROTEIN COUPLED RECEPTOR MTH-RELATED"/>
    <property type="match status" value="1"/>
</dbReference>
<feature type="transmembrane region" description="Helical" evidence="1">
    <location>
        <begin position="187"/>
        <end position="209"/>
    </location>
</feature>
<keyword evidence="1" id="KW-1133">Transmembrane helix</keyword>
<feature type="transmembrane region" description="Helical" evidence="1">
    <location>
        <begin position="316"/>
        <end position="337"/>
    </location>
</feature>
<evidence type="ECO:0000313" key="3">
    <source>
        <dbReference type="RefSeq" id="XP_015586952.1"/>
    </source>
</evidence>
<gene>
    <name evidence="3" type="primary">LOC107263833</name>
</gene>